<name>A0ACC2XM03_9TREE</name>
<accession>A0ACC2XM03</accession>
<protein>
    <submittedName>
        <fullName evidence="1">Uncharacterized protein</fullName>
    </submittedName>
</protein>
<sequence length="404" mass="44970">MPRFRKRNTAVYAALLGSAVYILYSLLHTSRSSGECEPSTEHRRIVTGLDNDFGLGTKSRLSWGNELPETTVVTESPGYAVFDSLYAYKGNYVVVSDDQSMHTITKFAISDGQPRFRVLDGFHAKHELGPSGIVLPGTTVRKDTKGSLNYHISPMINQIIFNDPPGPEGYLIYPGNFVGEALLGAWKTLAICPPPKELHNVNNTMGYHPHQRHHTATKHADLPVRYIFPKCGKAGTWQDPDGTNAWYLTHLNPYAAIEEQGAWQARAKAGEAFVFERAIIMSAAIAKSRNEHTDILEPWRASFFESVGVEVEPAEHPVVVYVDHQMAGRRLLQHEHEGLIHALKGLTGIAEVHVANIREMTMKEKLKLFGKTTVSPKSSQGFSLDSRFTPIRKLYAILDLVVCL</sequence>
<gene>
    <name evidence="1" type="ORF">QFC22_001087</name>
</gene>
<dbReference type="Proteomes" id="UP001243375">
    <property type="component" value="Unassembled WGS sequence"/>
</dbReference>
<comment type="caution">
    <text evidence="1">The sequence shown here is derived from an EMBL/GenBank/DDBJ whole genome shotgun (WGS) entry which is preliminary data.</text>
</comment>
<keyword evidence="2" id="KW-1185">Reference proteome</keyword>
<dbReference type="EMBL" id="JASBWU010000002">
    <property type="protein sequence ID" value="KAJ9124287.1"/>
    <property type="molecule type" value="Genomic_DNA"/>
</dbReference>
<evidence type="ECO:0000313" key="2">
    <source>
        <dbReference type="Proteomes" id="UP001243375"/>
    </source>
</evidence>
<organism evidence="1 2">
    <name type="scientific">Naganishia vaughanmartiniae</name>
    <dbReference type="NCBI Taxonomy" id="1424756"/>
    <lineage>
        <taxon>Eukaryota</taxon>
        <taxon>Fungi</taxon>
        <taxon>Dikarya</taxon>
        <taxon>Basidiomycota</taxon>
        <taxon>Agaricomycotina</taxon>
        <taxon>Tremellomycetes</taxon>
        <taxon>Filobasidiales</taxon>
        <taxon>Filobasidiaceae</taxon>
        <taxon>Naganishia</taxon>
    </lineage>
</organism>
<reference evidence="1" key="1">
    <citation type="submission" date="2023-04" db="EMBL/GenBank/DDBJ databases">
        <title>Draft Genome sequencing of Naganishia species isolated from polar environments using Oxford Nanopore Technology.</title>
        <authorList>
            <person name="Leo P."/>
            <person name="Venkateswaran K."/>
        </authorList>
    </citation>
    <scope>NUCLEOTIDE SEQUENCE</scope>
    <source>
        <strain evidence="1">MNA-CCFEE 5425</strain>
    </source>
</reference>
<proteinExistence type="predicted"/>
<evidence type="ECO:0000313" key="1">
    <source>
        <dbReference type="EMBL" id="KAJ9124287.1"/>
    </source>
</evidence>